<dbReference type="GO" id="GO:0008233">
    <property type="term" value="F:peptidase activity"/>
    <property type="evidence" value="ECO:0007669"/>
    <property type="project" value="InterPro"/>
</dbReference>
<dbReference type="Proteomes" id="UP000315522">
    <property type="component" value="Unassembled WGS sequence"/>
</dbReference>
<dbReference type="InterPro" id="IPR029058">
    <property type="entry name" value="AB_hydrolase_fold"/>
</dbReference>
<dbReference type="PANTHER" id="PTHR43798">
    <property type="entry name" value="MONOACYLGLYCEROL LIPASE"/>
    <property type="match status" value="1"/>
</dbReference>
<protein>
    <submittedName>
        <fullName evidence="2">L-amino acid amidase</fullName>
    </submittedName>
</protein>
<dbReference type="InterPro" id="IPR005945">
    <property type="entry name" value="Pro_imino_pep"/>
</dbReference>
<feature type="domain" description="AB hydrolase-1" evidence="1">
    <location>
        <begin position="73"/>
        <end position="269"/>
    </location>
</feature>
<dbReference type="SUPFAM" id="SSF53474">
    <property type="entry name" value="alpha/beta-Hydrolases"/>
    <property type="match status" value="1"/>
</dbReference>
<dbReference type="PIRSF" id="PIRSF005539">
    <property type="entry name" value="Pept_S33_TRI_F1"/>
    <property type="match status" value="1"/>
</dbReference>
<dbReference type="PANTHER" id="PTHR43798:SF33">
    <property type="entry name" value="HYDROLASE, PUTATIVE (AFU_ORTHOLOGUE AFUA_2G14860)-RELATED"/>
    <property type="match status" value="1"/>
</dbReference>
<dbReference type="NCBIfam" id="TIGR01250">
    <property type="entry name" value="pro_imino_pep_2"/>
    <property type="match status" value="1"/>
</dbReference>
<dbReference type="Pfam" id="PF00561">
    <property type="entry name" value="Abhydrolase_1"/>
    <property type="match status" value="1"/>
</dbReference>
<dbReference type="GO" id="GO:0016020">
    <property type="term" value="C:membrane"/>
    <property type="evidence" value="ECO:0007669"/>
    <property type="project" value="TreeGrafter"/>
</dbReference>
<dbReference type="EMBL" id="QGML01001800">
    <property type="protein sequence ID" value="TVY88326.1"/>
    <property type="molecule type" value="Genomic_DNA"/>
</dbReference>
<organism evidence="2 3">
    <name type="scientific">Lachnellula willkommii</name>
    <dbReference type="NCBI Taxonomy" id="215461"/>
    <lineage>
        <taxon>Eukaryota</taxon>
        <taxon>Fungi</taxon>
        <taxon>Dikarya</taxon>
        <taxon>Ascomycota</taxon>
        <taxon>Pezizomycotina</taxon>
        <taxon>Leotiomycetes</taxon>
        <taxon>Helotiales</taxon>
        <taxon>Lachnaceae</taxon>
        <taxon>Lachnellula</taxon>
    </lineage>
</organism>
<evidence type="ECO:0000259" key="1">
    <source>
        <dbReference type="Pfam" id="PF00561"/>
    </source>
</evidence>
<evidence type="ECO:0000313" key="3">
    <source>
        <dbReference type="Proteomes" id="UP000315522"/>
    </source>
</evidence>
<sequence length="292" mass="32916">MTKVPKSEDEVAFNVPDAGKPCKTWYKFLGSLEDTTSPVLIGLHGGPGSGHKYLVPLADLYKPYDIPTSFDLFIRELDNLIDHLDIRERGFYVLGQSWGGVLGAVYAMRRPKGLRKLVIAGGPASIPLYMKGLQGLLAKLPEDVRKTLQECDKKGDHESEEFQQATMVFNSRHVCQLDPIPDEIMAGFKNMKEDPTVYLTIQGPAEFVIVGSIKDFEGWKDAHKIEVETLLVNGKHDEVTSTCMYPWFQAIPKVRWVTLDGSHMSHWEDRERYMQEVGDFLASTAPSERQDL</sequence>
<gene>
    <name evidence="2" type="primary">laaA_1</name>
    <name evidence="2" type="ORF">LAWI1_G003778</name>
</gene>
<name>A0A559M5V1_9HELO</name>
<keyword evidence="3" id="KW-1185">Reference proteome</keyword>
<accession>A0A559M5V1</accession>
<comment type="caution">
    <text evidence="2">The sequence shown here is derived from an EMBL/GenBank/DDBJ whole genome shotgun (WGS) entry which is preliminary data.</text>
</comment>
<dbReference type="Gene3D" id="3.40.50.1820">
    <property type="entry name" value="alpha/beta hydrolase"/>
    <property type="match status" value="1"/>
</dbReference>
<dbReference type="GO" id="GO:0006508">
    <property type="term" value="P:proteolysis"/>
    <property type="evidence" value="ECO:0007669"/>
    <property type="project" value="InterPro"/>
</dbReference>
<reference evidence="2 3" key="1">
    <citation type="submission" date="2018-05" db="EMBL/GenBank/DDBJ databases">
        <title>Genome sequencing and assembly of the regulated plant pathogen Lachnellula willkommii and related sister species for the development of diagnostic species identification markers.</title>
        <authorList>
            <person name="Giroux E."/>
            <person name="Bilodeau G."/>
        </authorList>
    </citation>
    <scope>NUCLEOTIDE SEQUENCE [LARGE SCALE GENOMIC DNA]</scope>
    <source>
        <strain evidence="2 3">CBS 172.35</strain>
    </source>
</reference>
<dbReference type="AlphaFoldDB" id="A0A559M5V1"/>
<dbReference type="InterPro" id="IPR050266">
    <property type="entry name" value="AB_hydrolase_sf"/>
</dbReference>
<proteinExistence type="predicted"/>
<evidence type="ECO:0000313" key="2">
    <source>
        <dbReference type="EMBL" id="TVY88326.1"/>
    </source>
</evidence>
<dbReference type="InterPro" id="IPR000073">
    <property type="entry name" value="AB_hydrolase_1"/>
</dbReference>